<evidence type="ECO:0000313" key="1">
    <source>
        <dbReference type="EMBL" id="EHK19856.1"/>
    </source>
</evidence>
<evidence type="ECO:0000313" key="2">
    <source>
        <dbReference type="Proteomes" id="UP000007115"/>
    </source>
</evidence>
<dbReference type="AlphaFoldDB" id="G9N0H4"/>
<reference evidence="1 2" key="1">
    <citation type="journal article" date="2011" name="Genome Biol.">
        <title>Comparative genome sequence analysis underscores mycoparasitism as the ancestral life style of Trichoderma.</title>
        <authorList>
            <person name="Kubicek C.P."/>
            <person name="Herrera-Estrella A."/>
            <person name="Seidl-Seiboth V."/>
            <person name="Martinez D.A."/>
            <person name="Druzhinina I.S."/>
            <person name="Thon M."/>
            <person name="Zeilinger S."/>
            <person name="Casas-Flores S."/>
            <person name="Horwitz B.A."/>
            <person name="Mukherjee P.K."/>
            <person name="Mukherjee M."/>
            <person name="Kredics L."/>
            <person name="Alcaraz L.D."/>
            <person name="Aerts A."/>
            <person name="Antal Z."/>
            <person name="Atanasova L."/>
            <person name="Cervantes-Badillo M.G."/>
            <person name="Challacombe J."/>
            <person name="Chertkov O."/>
            <person name="McCluskey K."/>
            <person name="Coulpier F."/>
            <person name="Deshpande N."/>
            <person name="von Doehren H."/>
            <person name="Ebbole D.J."/>
            <person name="Esquivel-Naranjo E.U."/>
            <person name="Fekete E."/>
            <person name="Flipphi M."/>
            <person name="Glaser F."/>
            <person name="Gomez-Rodriguez E.Y."/>
            <person name="Gruber S."/>
            <person name="Han C."/>
            <person name="Henrissat B."/>
            <person name="Hermosa R."/>
            <person name="Hernandez-Onate M."/>
            <person name="Karaffa L."/>
            <person name="Kosti I."/>
            <person name="Le Crom S."/>
            <person name="Lindquist E."/>
            <person name="Lucas S."/>
            <person name="Luebeck M."/>
            <person name="Luebeck P.S."/>
            <person name="Margeot A."/>
            <person name="Metz B."/>
            <person name="Misra M."/>
            <person name="Nevalainen H."/>
            <person name="Omann M."/>
            <person name="Packer N."/>
            <person name="Perrone G."/>
            <person name="Uresti-Rivera E.E."/>
            <person name="Salamov A."/>
            <person name="Schmoll M."/>
            <person name="Seiboth B."/>
            <person name="Shapiro H."/>
            <person name="Sukno S."/>
            <person name="Tamayo-Ramos J.A."/>
            <person name="Tisch D."/>
            <person name="Wiest A."/>
            <person name="Wilkinson H.H."/>
            <person name="Zhang M."/>
            <person name="Coutinho P.M."/>
            <person name="Kenerley C.M."/>
            <person name="Monte E."/>
            <person name="Baker S.E."/>
            <person name="Grigoriev I.V."/>
        </authorList>
    </citation>
    <scope>NUCLEOTIDE SEQUENCE [LARGE SCALE GENOMIC DNA]</scope>
    <source>
        <strain evidence="2">Gv29-8 / FGSC 10586</strain>
    </source>
</reference>
<name>G9N0H4_HYPVG</name>
<dbReference type="RefSeq" id="XP_013954053.1">
    <property type="nucleotide sequence ID" value="XM_014098578.1"/>
</dbReference>
<proteinExistence type="predicted"/>
<dbReference type="Proteomes" id="UP000007115">
    <property type="component" value="Unassembled WGS sequence"/>
</dbReference>
<organism evidence="1 2">
    <name type="scientific">Hypocrea virens (strain Gv29-8 / FGSC 10586)</name>
    <name type="common">Gliocladium virens</name>
    <name type="synonym">Trichoderma virens</name>
    <dbReference type="NCBI Taxonomy" id="413071"/>
    <lineage>
        <taxon>Eukaryota</taxon>
        <taxon>Fungi</taxon>
        <taxon>Dikarya</taxon>
        <taxon>Ascomycota</taxon>
        <taxon>Pezizomycotina</taxon>
        <taxon>Sordariomycetes</taxon>
        <taxon>Hypocreomycetidae</taxon>
        <taxon>Hypocreales</taxon>
        <taxon>Hypocreaceae</taxon>
        <taxon>Trichoderma</taxon>
    </lineage>
</organism>
<dbReference type="EMBL" id="ABDF02000082">
    <property type="protein sequence ID" value="EHK19856.1"/>
    <property type="molecule type" value="Genomic_DNA"/>
</dbReference>
<accession>G9N0H4</accession>
<keyword evidence="2" id="KW-1185">Reference proteome</keyword>
<protein>
    <submittedName>
        <fullName evidence="1">Uncharacterized protein</fullName>
    </submittedName>
</protein>
<dbReference type="InParanoid" id="G9N0H4"/>
<comment type="caution">
    <text evidence="1">The sequence shown here is derived from an EMBL/GenBank/DDBJ whole genome shotgun (WGS) entry which is preliminary data.</text>
</comment>
<dbReference type="GeneID" id="25790240"/>
<dbReference type="VEuPathDB" id="FungiDB:TRIVIDRAFT_203424"/>
<dbReference type="HOGENOM" id="CLU_2184341_0_0_1"/>
<gene>
    <name evidence="1" type="ORF">TRIVIDRAFT_203424</name>
</gene>
<sequence>MEALQSEVLCGICNIPIPLNAPNKPYYPNVGARVVQLYYKIVEDEQLNSPPAWEVTYRPKNPSQDREDLHRGVGVYIYPWDILSAEAHVFHGSSELPLAWRNESFPLPD</sequence>